<gene>
    <name evidence="1" type="ORF">SAMN05443550_1075</name>
</gene>
<dbReference type="STRING" id="425514.SAMN05443550_1075"/>
<dbReference type="Proteomes" id="UP000198850">
    <property type="component" value="Unassembled WGS sequence"/>
</dbReference>
<dbReference type="OrthoDB" id="763804at2"/>
<evidence type="ECO:0000313" key="2">
    <source>
        <dbReference type="Proteomes" id="UP000198850"/>
    </source>
</evidence>
<dbReference type="AlphaFoldDB" id="A0A1H4F6M8"/>
<reference evidence="1 2" key="1">
    <citation type="submission" date="2016-10" db="EMBL/GenBank/DDBJ databases">
        <authorList>
            <person name="de Groot N.N."/>
        </authorList>
    </citation>
    <scope>NUCLEOTIDE SEQUENCE [LARGE SCALE GENOMIC DNA]</scope>
    <source>
        <strain evidence="1 2">DSM 19033</strain>
    </source>
</reference>
<evidence type="ECO:0000313" key="1">
    <source>
        <dbReference type="EMBL" id="SEA92132.1"/>
    </source>
</evidence>
<dbReference type="EMBL" id="FNRA01000007">
    <property type="protein sequence ID" value="SEA92132.1"/>
    <property type="molecule type" value="Genomic_DNA"/>
</dbReference>
<organism evidence="1 2">
    <name type="scientific">Pedobacter hartonius</name>
    <dbReference type="NCBI Taxonomy" id="425514"/>
    <lineage>
        <taxon>Bacteria</taxon>
        <taxon>Pseudomonadati</taxon>
        <taxon>Bacteroidota</taxon>
        <taxon>Sphingobacteriia</taxon>
        <taxon>Sphingobacteriales</taxon>
        <taxon>Sphingobacteriaceae</taxon>
        <taxon>Pedobacter</taxon>
    </lineage>
</organism>
<sequence>MEANTKIHLPEDFNILCSIYQIKPENIIQSFVNEISFPSFYSRPNDTDRWATYFFLHFLDVEESKYEVNEDMEDHYLKRFTDVLKNNFENHRDDVLKAENDGREIMRQWHKAALAERARYLTDNL</sequence>
<proteinExistence type="predicted"/>
<accession>A0A1H4F6M8</accession>
<name>A0A1H4F6M8_9SPHI</name>
<protein>
    <submittedName>
        <fullName evidence="1">Uncharacterized protein</fullName>
    </submittedName>
</protein>
<dbReference type="RefSeq" id="WP_090557314.1">
    <property type="nucleotide sequence ID" value="NZ_FNRA01000007.1"/>
</dbReference>
<keyword evidence="2" id="KW-1185">Reference proteome</keyword>